<dbReference type="AlphaFoldDB" id="A0A4S8KPK0"/>
<dbReference type="Proteomes" id="UP000297245">
    <property type="component" value="Unassembled WGS sequence"/>
</dbReference>
<gene>
    <name evidence="1" type="ORF">K435DRAFT_877669</name>
</gene>
<dbReference type="EMBL" id="ML180397">
    <property type="protein sequence ID" value="THU77579.1"/>
    <property type="molecule type" value="Genomic_DNA"/>
</dbReference>
<evidence type="ECO:0000313" key="2">
    <source>
        <dbReference type="Proteomes" id="UP000297245"/>
    </source>
</evidence>
<protein>
    <submittedName>
        <fullName evidence="1">Uncharacterized protein</fullName>
    </submittedName>
</protein>
<name>A0A4S8KPK0_DENBC</name>
<accession>A0A4S8KPK0</accession>
<sequence length="78" mass="8598">MTVNTSITDFPYLEHLKLSAGNLVEDWSPSLPVVYQAPRLRHLEIVPADSLGLTVSLGTNYTSIKFAIAKLGFSFDET</sequence>
<proteinExistence type="predicted"/>
<organism evidence="1 2">
    <name type="scientific">Dendrothele bispora (strain CBS 962.96)</name>
    <dbReference type="NCBI Taxonomy" id="1314807"/>
    <lineage>
        <taxon>Eukaryota</taxon>
        <taxon>Fungi</taxon>
        <taxon>Dikarya</taxon>
        <taxon>Basidiomycota</taxon>
        <taxon>Agaricomycotina</taxon>
        <taxon>Agaricomycetes</taxon>
        <taxon>Agaricomycetidae</taxon>
        <taxon>Agaricales</taxon>
        <taxon>Agaricales incertae sedis</taxon>
        <taxon>Dendrothele</taxon>
    </lineage>
</organism>
<reference evidence="1 2" key="1">
    <citation type="journal article" date="2019" name="Nat. Ecol. Evol.">
        <title>Megaphylogeny resolves global patterns of mushroom evolution.</title>
        <authorList>
            <person name="Varga T."/>
            <person name="Krizsan K."/>
            <person name="Foldi C."/>
            <person name="Dima B."/>
            <person name="Sanchez-Garcia M."/>
            <person name="Sanchez-Ramirez S."/>
            <person name="Szollosi G.J."/>
            <person name="Szarkandi J.G."/>
            <person name="Papp V."/>
            <person name="Albert L."/>
            <person name="Andreopoulos W."/>
            <person name="Angelini C."/>
            <person name="Antonin V."/>
            <person name="Barry K.W."/>
            <person name="Bougher N.L."/>
            <person name="Buchanan P."/>
            <person name="Buyck B."/>
            <person name="Bense V."/>
            <person name="Catcheside P."/>
            <person name="Chovatia M."/>
            <person name="Cooper J."/>
            <person name="Damon W."/>
            <person name="Desjardin D."/>
            <person name="Finy P."/>
            <person name="Geml J."/>
            <person name="Haridas S."/>
            <person name="Hughes K."/>
            <person name="Justo A."/>
            <person name="Karasinski D."/>
            <person name="Kautmanova I."/>
            <person name="Kiss B."/>
            <person name="Kocsube S."/>
            <person name="Kotiranta H."/>
            <person name="LaButti K.M."/>
            <person name="Lechner B.E."/>
            <person name="Liimatainen K."/>
            <person name="Lipzen A."/>
            <person name="Lukacs Z."/>
            <person name="Mihaltcheva S."/>
            <person name="Morgado L.N."/>
            <person name="Niskanen T."/>
            <person name="Noordeloos M.E."/>
            <person name="Ohm R.A."/>
            <person name="Ortiz-Santana B."/>
            <person name="Ovrebo C."/>
            <person name="Racz N."/>
            <person name="Riley R."/>
            <person name="Savchenko A."/>
            <person name="Shiryaev A."/>
            <person name="Soop K."/>
            <person name="Spirin V."/>
            <person name="Szebenyi C."/>
            <person name="Tomsovsky M."/>
            <person name="Tulloss R.E."/>
            <person name="Uehling J."/>
            <person name="Grigoriev I.V."/>
            <person name="Vagvolgyi C."/>
            <person name="Papp T."/>
            <person name="Martin F.M."/>
            <person name="Miettinen O."/>
            <person name="Hibbett D.S."/>
            <person name="Nagy L.G."/>
        </authorList>
    </citation>
    <scope>NUCLEOTIDE SEQUENCE [LARGE SCALE GENOMIC DNA]</scope>
    <source>
        <strain evidence="1 2">CBS 962.96</strain>
    </source>
</reference>
<keyword evidence="2" id="KW-1185">Reference proteome</keyword>
<evidence type="ECO:0000313" key="1">
    <source>
        <dbReference type="EMBL" id="THU77579.1"/>
    </source>
</evidence>